<dbReference type="OrthoDB" id="4535652at2"/>
<dbReference type="AlphaFoldDB" id="A0A556N2J8"/>
<accession>A0A556N2J8</accession>
<gene>
    <name evidence="3" type="ORF">FO442_04535</name>
</gene>
<dbReference type="RefSeq" id="WP_144331967.1">
    <property type="nucleotide sequence ID" value="NZ_VLPL01000002.1"/>
</dbReference>
<dbReference type="SUPFAM" id="SSF53474">
    <property type="entry name" value="alpha/beta-Hydrolases"/>
    <property type="match status" value="1"/>
</dbReference>
<dbReference type="Proteomes" id="UP000316008">
    <property type="component" value="Unassembled WGS sequence"/>
</dbReference>
<keyword evidence="1" id="KW-0732">Signal</keyword>
<protein>
    <submittedName>
        <fullName evidence="3">T9SS type A sorting domain-containing protein</fullName>
    </submittedName>
</protein>
<evidence type="ECO:0000259" key="2">
    <source>
        <dbReference type="Pfam" id="PF18962"/>
    </source>
</evidence>
<feature type="domain" description="Secretion system C-terminal sorting" evidence="2">
    <location>
        <begin position="887"/>
        <end position="958"/>
    </location>
</feature>
<dbReference type="InterPro" id="IPR026444">
    <property type="entry name" value="Secre_tail"/>
</dbReference>
<sequence length="960" mass="109207">MRKFITGMLLLVSLHGLGQMDTLVFKNPREMMEYAYSNTNFSNFSNPYFRNATLELEDSVFNYLTYKDVPIQCTGKGIISLFSLMNWWDMSHTFHRDSVLFPVFDHFYSLDEYGELHIPFYVVDLTINSLRPSVSEEFRNSAGPDPYRKILSNDLMEDNVIYAAAFLDSFAYNNVILELNDQTVFSNTNRTIDFVEITSGNQTKVLYFNSHVDLSDWLRGKQKITFMIHFSDQAVVQVNQDMEMNTRSSLKSTVHQNFDGYSTIYPDNYTSSSIYSPDLKYSVYYACGDKKIRKPFIVVSGWGPHTDQSLINNNQNWPTSLNALINQFNQAGLFENLHDEGFDVIVCQFFPPNAYIDKNAELLEKLINHVNNVKFQNDSYQENIIMGFSAGSLATRLALQKMEYEHLNANGPHPHTKLYISNDGEHGGANVPLGMQHAVKYLWEYEYNNVIILPGIFGGVNPLDAKTYALHYILNAPLSRELLHYFHTKTGSGTSPGQGADNLRTTYLNLHTTYNHSKNGARLGYPSFQRMISISNGSSTPSYDFSNYSSNHPPYPSQTGAIFFKQNGSLMGWVNRRFEATFLKHGTHRVFYYEYKQLFKPWKVGYEAKTKDPLVLDNAPGGIIFIEQNPIIEINNQLQSELTGAPDIEQNYLFSFTPTVLTHDVKDLSSSLNNGYPTYNFKVRNLLYQNESAAITGNPINASNYYGYPHLGYPGNHYDYTVFDALFCWDENTEHLTGNRKDPNAYAGMDSPIKGIQKNFVVEEAEPDFIFLQNLRIGFYARPNYSYRVDYEAGNTILLGNHVTQKTDFVDFVVEPNAIVDAQAVTEIHFTPGVHIKSGSDFHAHIGDITCEKALSNQNSNTSSETETMEADGYLQARTNHGESVTIFPNPSKQAFSIRWGERNDNERVSVQILDLSGKELFKKVVSFEETVIHDLKTGFYLVKLTKNGVCVTKNLVVEQ</sequence>
<evidence type="ECO:0000256" key="1">
    <source>
        <dbReference type="ARBA" id="ARBA00022729"/>
    </source>
</evidence>
<dbReference type="EMBL" id="VLPL01000002">
    <property type="protein sequence ID" value="TSJ46430.1"/>
    <property type="molecule type" value="Genomic_DNA"/>
</dbReference>
<reference evidence="3 4" key="1">
    <citation type="submission" date="2019-07" db="EMBL/GenBank/DDBJ databases">
        <authorList>
            <person name="Huq M.A."/>
        </authorList>
    </citation>
    <scope>NUCLEOTIDE SEQUENCE [LARGE SCALE GENOMIC DNA]</scope>
    <source>
        <strain evidence="3 4">MAH-3</strain>
    </source>
</reference>
<evidence type="ECO:0000313" key="4">
    <source>
        <dbReference type="Proteomes" id="UP000316008"/>
    </source>
</evidence>
<comment type="caution">
    <text evidence="3">The sequence shown here is derived from an EMBL/GenBank/DDBJ whole genome shotgun (WGS) entry which is preliminary data.</text>
</comment>
<dbReference type="NCBIfam" id="TIGR04183">
    <property type="entry name" value="Por_Secre_tail"/>
    <property type="match status" value="1"/>
</dbReference>
<evidence type="ECO:0000313" key="3">
    <source>
        <dbReference type="EMBL" id="TSJ46430.1"/>
    </source>
</evidence>
<keyword evidence="4" id="KW-1185">Reference proteome</keyword>
<name>A0A556N2J8_9FLAO</name>
<organism evidence="3 4">
    <name type="scientific">Fluviicola chungangensis</name>
    <dbReference type="NCBI Taxonomy" id="2597671"/>
    <lineage>
        <taxon>Bacteria</taxon>
        <taxon>Pseudomonadati</taxon>
        <taxon>Bacteroidota</taxon>
        <taxon>Flavobacteriia</taxon>
        <taxon>Flavobacteriales</taxon>
        <taxon>Crocinitomicaceae</taxon>
        <taxon>Fluviicola</taxon>
    </lineage>
</organism>
<dbReference type="Pfam" id="PF18962">
    <property type="entry name" value="Por_Secre_tail"/>
    <property type="match status" value="1"/>
</dbReference>
<dbReference type="InterPro" id="IPR029058">
    <property type="entry name" value="AB_hydrolase_fold"/>
</dbReference>
<proteinExistence type="predicted"/>